<dbReference type="KEGG" id="theu:HPC62_15345"/>
<dbReference type="PANTHER" id="PTHR35579:SF3">
    <property type="entry name" value="CRISPR SYSTEM CMS ENDORIBONUCLEASE CSM3"/>
    <property type="match status" value="1"/>
</dbReference>
<feature type="domain" description="CRISPR type III-associated protein" evidence="3">
    <location>
        <begin position="6"/>
        <end position="209"/>
    </location>
</feature>
<feature type="compositionally biased region" description="Acidic residues" evidence="2">
    <location>
        <begin position="649"/>
        <end position="658"/>
    </location>
</feature>
<feature type="compositionally biased region" description="Acidic residues" evidence="2">
    <location>
        <begin position="237"/>
        <end position="248"/>
    </location>
</feature>
<dbReference type="EMBL" id="CP053661">
    <property type="protein sequence ID" value="QKD83387.1"/>
    <property type="molecule type" value="Genomic_DNA"/>
</dbReference>
<evidence type="ECO:0000313" key="5">
    <source>
        <dbReference type="Proteomes" id="UP000505210"/>
    </source>
</evidence>
<feature type="region of interest" description="Disordered" evidence="2">
    <location>
        <begin position="235"/>
        <end position="256"/>
    </location>
</feature>
<evidence type="ECO:0000256" key="2">
    <source>
        <dbReference type="SAM" id="MobiDB-lite"/>
    </source>
</evidence>
<dbReference type="RefSeq" id="WP_172357062.1">
    <property type="nucleotide sequence ID" value="NZ_CP053661.1"/>
</dbReference>
<keyword evidence="5" id="KW-1185">Reference proteome</keyword>
<gene>
    <name evidence="4" type="ORF">HPC62_15345</name>
</gene>
<evidence type="ECO:0000256" key="1">
    <source>
        <dbReference type="ARBA" id="ARBA00023118"/>
    </source>
</evidence>
<evidence type="ECO:0000313" key="4">
    <source>
        <dbReference type="EMBL" id="QKD83387.1"/>
    </source>
</evidence>
<feature type="compositionally biased region" description="Basic and acidic residues" evidence="2">
    <location>
        <begin position="639"/>
        <end position="648"/>
    </location>
</feature>
<feature type="region of interest" description="Disordered" evidence="2">
    <location>
        <begin position="635"/>
        <end position="667"/>
    </location>
</feature>
<dbReference type="PANTHER" id="PTHR35579">
    <property type="entry name" value="CRISPR SYSTEM CMS ENDORIBONUCLEASE CSM3"/>
    <property type="match status" value="1"/>
</dbReference>
<dbReference type="InterPro" id="IPR005537">
    <property type="entry name" value="RAMP_III_fam"/>
</dbReference>
<dbReference type="GO" id="GO:0051607">
    <property type="term" value="P:defense response to virus"/>
    <property type="evidence" value="ECO:0007669"/>
    <property type="project" value="UniProtKB-KW"/>
</dbReference>
<dbReference type="Pfam" id="PF03787">
    <property type="entry name" value="RAMPs"/>
    <property type="match status" value="1"/>
</dbReference>
<organism evidence="4 5">
    <name type="scientific">Thermoleptolyngbya sichuanensis A183</name>
    <dbReference type="NCBI Taxonomy" id="2737172"/>
    <lineage>
        <taxon>Bacteria</taxon>
        <taxon>Bacillati</taxon>
        <taxon>Cyanobacteriota</taxon>
        <taxon>Cyanophyceae</taxon>
        <taxon>Oculatellales</taxon>
        <taxon>Oculatellaceae</taxon>
        <taxon>Thermoleptolyngbya</taxon>
        <taxon>Thermoleptolyngbya sichuanensis</taxon>
    </lineage>
</organism>
<dbReference type="InterPro" id="IPR052216">
    <property type="entry name" value="CRISPR_Csm3_endoribonuclease"/>
</dbReference>
<name>A0A6M8BES9_9CYAN</name>
<dbReference type="Proteomes" id="UP000505210">
    <property type="component" value="Chromosome"/>
</dbReference>
<keyword evidence="1" id="KW-0051">Antiviral defense</keyword>
<protein>
    <recommendedName>
        <fullName evidence="3">CRISPR type III-associated protein domain-containing protein</fullName>
    </recommendedName>
</protein>
<proteinExistence type="predicted"/>
<reference evidence="4 5" key="1">
    <citation type="submission" date="2020-05" db="EMBL/GenBank/DDBJ databases">
        <title>Complete genome sequence of of a novel Thermoleptolyngbya strain isolated from hot springs of Ganzi, Sichuan China.</title>
        <authorList>
            <person name="Tang J."/>
            <person name="Daroch M."/>
            <person name="Li L."/>
            <person name="Waleron K."/>
            <person name="Waleron M."/>
            <person name="Waleron M."/>
        </authorList>
    </citation>
    <scope>NUCLEOTIDE SEQUENCE [LARGE SCALE GENOMIC DNA]</scope>
    <source>
        <strain evidence="4 5">PKUAC-SCTA183</strain>
    </source>
</reference>
<evidence type="ECO:0000259" key="3">
    <source>
        <dbReference type="Pfam" id="PF03787"/>
    </source>
</evidence>
<sequence length="861" mass="95694">MKFQLTITMQSDWHVGAGAGRRGDIDRLIQRDTDGLPYLPAKTLTGIWRDACELIADGLDSAGLSEDASTSWNQWVDFLFGDQPAIANAALSTAPQPAALSIRAAHLPKSLRNLLKHRAKASNPAHQALQSAFTFIKPGISIDDRGCAKEDFLRFEEMARIGAVLTADCELLAALNPEQQQAACTLLAAGATVVERLGGKRRRGAGRCEFKIDWPEEVGIQQAVWDILARDAPELPEASEDSSDGSEDISEKTNSLEIRSDQSGWQRITIALEALTPLVIPARAIGNVVETLDYIPGTNLLRLVLQQVRSLGVDLSDPMARGDLLVTNATIAIADQPGQPIPACLFYEKSGGGLSKGGTVYNRFCEPEQGSQLKGYRQGYIEFTKRLETLPEYKTVDTLVGTHNTIEDRCQRPTSEVGGVYSYEAIAPGTCFWAELRMRQSVYDALCQKQADWHEKLQGHHRIGQSKKDDYGAVDITVKIIQPERKTDTSTEDSKQTEQTEKLWVWLLSDVLLRNESLRPTASVEDFRQALQQTLSANQQTLNAGGDESPIQLELSTPGEGLISAMLRSHRVESWQTWWNLPRPSLVGIAAGSCMVFEVTGTLDPQRLRQLELSGIGERTAEGYGQLCFNHPLLSEPFDNERPNRKTEEDSESQEAELDTPPPLLSASNRNSDVFDYARLIEKAAWREAIRRAALFLASEGDRRREILGIWIENKQGKITSHPSMSQLGGLRSVLSQLKFNQKEPVLSWIENIREKRSNKWEKTKDGLGKIERLIHEETQIWQWISTALCHADPNQNSLNYPSLQELTLTQTGESDLKQELWAEAVQVVIDACIRAHKRELEELEKKQEQAVVAAGANHGA</sequence>
<dbReference type="AlphaFoldDB" id="A0A6M8BES9"/>
<accession>A0A6M8BES9</accession>
<dbReference type="CDD" id="cd09726">
    <property type="entry name" value="RAMP_I_III"/>
    <property type="match status" value="1"/>
</dbReference>